<dbReference type="EMBL" id="PDKD01000010">
    <property type="protein sequence ID" value="RXJ91078.1"/>
    <property type="molecule type" value="Genomic_DNA"/>
</dbReference>
<dbReference type="KEGG" id="atp:ATR_0719"/>
<keyword evidence="4" id="KW-1185">Reference proteome</keyword>
<reference evidence="2 4" key="1">
    <citation type="submission" date="2017-10" db="EMBL/GenBank/DDBJ databases">
        <title>Genomics of the genus Arcobacter.</title>
        <authorList>
            <person name="Perez-Cataluna A."/>
            <person name="Figueras M.J."/>
        </authorList>
    </citation>
    <scope>NUCLEOTIDE SEQUENCE [LARGE SCALE GENOMIC DNA]</scope>
    <source>
        <strain evidence="2 4">LMG 25534</strain>
    </source>
</reference>
<dbReference type="Proteomes" id="UP000254504">
    <property type="component" value="Chromosome"/>
</dbReference>
<organism evidence="1 3">
    <name type="scientific">Aliarcobacter trophiarum LMG 25534</name>
    <dbReference type="NCBI Taxonomy" id="1032241"/>
    <lineage>
        <taxon>Bacteria</taxon>
        <taxon>Pseudomonadati</taxon>
        <taxon>Campylobacterota</taxon>
        <taxon>Epsilonproteobacteria</taxon>
        <taxon>Campylobacterales</taxon>
        <taxon>Arcobacteraceae</taxon>
        <taxon>Aliarcobacter</taxon>
    </lineage>
</organism>
<protein>
    <submittedName>
        <fullName evidence="1">Uncharacterized protein</fullName>
    </submittedName>
</protein>
<evidence type="ECO:0000313" key="3">
    <source>
        <dbReference type="Proteomes" id="UP000254504"/>
    </source>
</evidence>
<sequence>MQKVELENKIYFIGKDGSVYSEMQNVIEFIDEDNIKRYLYQLKDVRIGGQKNKKEAQTSGDLFFEWLEAKLTLASKK</sequence>
<name>A0AAD0VLR5_9BACT</name>
<dbReference type="RefSeq" id="WP_115428118.1">
    <property type="nucleotide sequence ID" value="NZ_CP031367.1"/>
</dbReference>
<evidence type="ECO:0000313" key="2">
    <source>
        <dbReference type="EMBL" id="RXJ91078.1"/>
    </source>
</evidence>
<dbReference type="Proteomes" id="UP000289132">
    <property type="component" value="Unassembled WGS sequence"/>
</dbReference>
<dbReference type="AlphaFoldDB" id="A0AAD0VLR5"/>
<dbReference type="EMBL" id="CP031367">
    <property type="protein sequence ID" value="AXK48588.1"/>
    <property type="molecule type" value="Genomic_DNA"/>
</dbReference>
<evidence type="ECO:0000313" key="4">
    <source>
        <dbReference type="Proteomes" id="UP000289132"/>
    </source>
</evidence>
<proteinExistence type="predicted"/>
<reference evidence="1 3" key="2">
    <citation type="submission" date="2018-07" db="EMBL/GenBank/DDBJ databases">
        <title>Complete genome of the Arcobacter trophiarum type strain LMG 25534.</title>
        <authorList>
            <person name="Miller W.G."/>
            <person name="Yee E."/>
        </authorList>
    </citation>
    <scope>NUCLEOTIDE SEQUENCE [LARGE SCALE GENOMIC DNA]</scope>
    <source>
        <strain evidence="1 3">LMG 25534</strain>
    </source>
</reference>
<accession>A0AAD0VLR5</accession>
<gene>
    <name evidence="1" type="ORF">ATR_0719</name>
    <name evidence="2" type="ORF">CRU87_06730</name>
</gene>
<evidence type="ECO:0000313" key="1">
    <source>
        <dbReference type="EMBL" id="AXK48588.1"/>
    </source>
</evidence>